<dbReference type="GeneTree" id="ENSGT00970000193421"/>
<name>A0A8C8YTE1_PROSS</name>
<dbReference type="InterPro" id="IPR011012">
    <property type="entry name" value="Longin-like_dom_sf"/>
</dbReference>
<comment type="function">
    <text evidence="6">Component of the adaptor protein complex 4 (AP-4). Adaptor protein complexes are vesicle coat components involved both in vesicle formation and cargo selection. They control the vesicular transport of proteins in different trafficking pathways. AP-4 forms a non clathrin-associated coat on vesicles departing the trans-Golgi network (TGN) and may be involved in the targeting of proteins from the trans-Golgi network (TGN) to the endosomal-lysosomal system. It is also involved in protein sorting to the basolateral membrane in epithelial cells and the proper asymmetric localization of somatodendritic proteins in neurons. AP-4 is involved in the recognition and binding of tyrosine-based sorting signals found in the cytoplasmic part of cargos, but may also recognize other types of sorting signal.</text>
</comment>
<evidence type="ECO:0000256" key="4">
    <source>
        <dbReference type="ARBA" id="ARBA00022927"/>
    </source>
</evidence>
<evidence type="ECO:0000313" key="15">
    <source>
        <dbReference type="Proteomes" id="UP000694414"/>
    </source>
</evidence>
<feature type="domain" description="AP complex mu/sigma subunit" evidence="13">
    <location>
        <begin position="1"/>
        <end position="109"/>
    </location>
</feature>
<dbReference type="Ensembl" id="ENSPSMT00000008805.1">
    <property type="protein sequence ID" value="ENSPSMP00000007483.1"/>
    <property type="gene ID" value="ENSPSMG00000005555.1"/>
</dbReference>
<evidence type="ECO:0000256" key="2">
    <source>
        <dbReference type="ARBA" id="ARBA00006972"/>
    </source>
</evidence>
<evidence type="ECO:0000256" key="11">
    <source>
        <dbReference type="ARBA" id="ARBA00083006"/>
    </source>
</evidence>
<dbReference type="Proteomes" id="UP000694414">
    <property type="component" value="Unplaced"/>
</dbReference>
<accession>A0A8C8YTE1</accession>
<gene>
    <name evidence="14" type="primary">AP4S1</name>
</gene>
<dbReference type="AlphaFoldDB" id="A0A8C8YTE1"/>
<dbReference type="GO" id="GO:0012505">
    <property type="term" value="C:endomembrane system"/>
    <property type="evidence" value="ECO:0007669"/>
    <property type="project" value="UniProtKB-SubCell"/>
</dbReference>
<keyword evidence="5" id="KW-0472">Membrane</keyword>
<dbReference type="GO" id="GO:0030124">
    <property type="term" value="C:AP-4 adaptor complex"/>
    <property type="evidence" value="ECO:0007669"/>
    <property type="project" value="Ensembl"/>
</dbReference>
<dbReference type="GO" id="GO:0015031">
    <property type="term" value="P:protein transport"/>
    <property type="evidence" value="ECO:0007669"/>
    <property type="project" value="UniProtKB-KW"/>
</dbReference>
<dbReference type="InterPro" id="IPR016635">
    <property type="entry name" value="AP_complex_ssu"/>
</dbReference>
<dbReference type="Gene3D" id="3.30.450.60">
    <property type="match status" value="1"/>
</dbReference>
<evidence type="ECO:0000256" key="12">
    <source>
        <dbReference type="ARBA" id="ARBA00084051"/>
    </source>
</evidence>
<comment type="subunit">
    <text evidence="7">Adaptor protein complex 4 (AP-4) is a heterotetramer composed of two large adaptins (epsilon-type subunit AP4E1 and beta-type subunit AP4B1), a medium adaptin (mu-type subunit AP4M1) and a small adaptin (sigma-type AP4S1).</text>
</comment>
<evidence type="ECO:0000259" key="13">
    <source>
        <dbReference type="Pfam" id="PF01217"/>
    </source>
</evidence>
<comment type="subcellular location">
    <subcellularLocation>
        <location evidence="1">Endomembrane system</location>
        <topology evidence="1">Peripheral membrane protein</topology>
    </subcellularLocation>
</comment>
<evidence type="ECO:0000256" key="1">
    <source>
        <dbReference type="ARBA" id="ARBA00004184"/>
    </source>
</evidence>
<keyword evidence="4" id="KW-0653">Protein transport</keyword>
<protein>
    <recommendedName>
        <fullName evidence="8">AP-4 complex subunit sigma-1</fullName>
    </recommendedName>
    <alternativeName>
        <fullName evidence="12">AP-4 adaptor complex subunit sigma-1</fullName>
    </alternativeName>
    <alternativeName>
        <fullName evidence="10">Adaptor-related protein complex 4 subunit sigma-1</fullName>
    </alternativeName>
    <alternativeName>
        <fullName evidence="11">Sigma-1 subunit of AP-4</fullName>
    </alternativeName>
    <alternativeName>
        <fullName evidence="9">Sigma-4-adaptin</fullName>
    </alternativeName>
</protein>
<evidence type="ECO:0000256" key="3">
    <source>
        <dbReference type="ARBA" id="ARBA00022448"/>
    </source>
</evidence>
<reference evidence="14" key="2">
    <citation type="submission" date="2025-09" db="UniProtKB">
        <authorList>
            <consortium name="Ensembl"/>
        </authorList>
    </citation>
    <scope>IDENTIFICATION</scope>
</reference>
<organism evidence="14 15">
    <name type="scientific">Prolemur simus</name>
    <name type="common">Greater bamboo lemur</name>
    <name type="synonym">Hapalemur simus</name>
    <dbReference type="NCBI Taxonomy" id="1328070"/>
    <lineage>
        <taxon>Eukaryota</taxon>
        <taxon>Metazoa</taxon>
        <taxon>Chordata</taxon>
        <taxon>Craniata</taxon>
        <taxon>Vertebrata</taxon>
        <taxon>Euteleostomi</taxon>
        <taxon>Mammalia</taxon>
        <taxon>Eutheria</taxon>
        <taxon>Euarchontoglires</taxon>
        <taxon>Primates</taxon>
        <taxon>Strepsirrhini</taxon>
        <taxon>Lemuriformes</taxon>
        <taxon>Lemuridae</taxon>
        <taxon>Prolemur</taxon>
    </lineage>
</organism>
<dbReference type="InterPro" id="IPR022775">
    <property type="entry name" value="AP_mu_sigma_su"/>
</dbReference>
<evidence type="ECO:0000256" key="10">
    <source>
        <dbReference type="ARBA" id="ARBA00080250"/>
    </source>
</evidence>
<keyword evidence="3" id="KW-0813">Transport</keyword>
<dbReference type="FunFam" id="3.30.450.60:FF:000010">
    <property type="entry name" value="AP complex subunit sigma"/>
    <property type="match status" value="1"/>
</dbReference>
<evidence type="ECO:0000313" key="14">
    <source>
        <dbReference type="Ensembl" id="ENSPSMP00000007483.1"/>
    </source>
</evidence>
<reference evidence="14" key="1">
    <citation type="submission" date="2025-08" db="UniProtKB">
        <authorList>
            <consortium name="Ensembl"/>
        </authorList>
    </citation>
    <scope>IDENTIFICATION</scope>
</reference>
<evidence type="ECO:0000256" key="7">
    <source>
        <dbReference type="ARBA" id="ARBA00062526"/>
    </source>
</evidence>
<evidence type="ECO:0000256" key="9">
    <source>
        <dbReference type="ARBA" id="ARBA00075503"/>
    </source>
</evidence>
<dbReference type="Pfam" id="PF01217">
    <property type="entry name" value="Clat_adaptor_s"/>
    <property type="match status" value="1"/>
</dbReference>
<evidence type="ECO:0000256" key="6">
    <source>
        <dbReference type="ARBA" id="ARBA00053594"/>
    </source>
</evidence>
<evidence type="ECO:0000256" key="5">
    <source>
        <dbReference type="ARBA" id="ARBA00023136"/>
    </source>
</evidence>
<evidence type="ECO:0000256" key="8">
    <source>
        <dbReference type="ARBA" id="ARBA00072582"/>
    </source>
</evidence>
<dbReference type="PANTHER" id="PTHR11753">
    <property type="entry name" value="ADAPTOR COMPLEXES SMALL SUBUNIT FAMILY"/>
    <property type="match status" value="1"/>
</dbReference>
<proteinExistence type="inferred from homology"/>
<comment type="similarity">
    <text evidence="2">Belongs to the adaptor complexes small subunit family.</text>
</comment>
<sequence length="156" mass="18057">MIKFFLMVNKQGQTRLSKYYEHVDINKRTLLETEVIKSCLSRSNEQCSFIEYKDFKLIYRQYAALFIVVGVNDTENEMAIYEFIHNFVEVLDEYFSRVSELDVSFSTTVLHSTRHRVKPEAEPIDELPKTCSAGEPQEACCLTDDSFRGSVSTPIC</sequence>
<keyword evidence="15" id="KW-1185">Reference proteome</keyword>
<dbReference type="SUPFAM" id="SSF64356">
    <property type="entry name" value="SNARE-like"/>
    <property type="match status" value="1"/>
</dbReference>